<dbReference type="AlphaFoldDB" id="A0A6G0Y9E6"/>
<sequence length="102" mass="12126">MSAKSKGLLYQIKRFEFIFGMFIYDASNAKSYFKTIDYERSLTLYLKNIRNENKEFENIFDQTVAVCKKHKIIVQGVIRRKVSTQIDKQSKSQLFLKINEMK</sequence>
<gene>
    <name evidence="1" type="ORF">FWK35_00017832</name>
</gene>
<evidence type="ECO:0000313" key="2">
    <source>
        <dbReference type="Proteomes" id="UP000478052"/>
    </source>
</evidence>
<accession>A0A6G0Y9E6</accession>
<dbReference type="Proteomes" id="UP000478052">
    <property type="component" value="Unassembled WGS sequence"/>
</dbReference>
<name>A0A6G0Y9E6_APHCR</name>
<dbReference type="EMBL" id="VUJU01005369">
    <property type="protein sequence ID" value="KAF0751435.1"/>
    <property type="molecule type" value="Genomic_DNA"/>
</dbReference>
<keyword evidence="2" id="KW-1185">Reference proteome</keyword>
<proteinExistence type="predicted"/>
<evidence type="ECO:0000313" key="1">
    <source>
        <dbReference type="EMBL" id="KAF0751435.1"/>
    </source>
</evidence>
<comment type="caution">
    <text evidence="1">The sequence shown here is derived from an EMBL/GenBank/DDBJ whole genome shotgun (WGS) entry which is preliminary data.</text>
</comment>
<protein>
    <submittedName>
        <fullName evidence="1">Zinc finger MYM-type protein 1-like</fullName>
    </submittedName>
</protein>
<reference evidence="1 2" key="1">
    <citation type="submission" date="2019-08" db="EMBL/GenBank/DDBJ databases">
        <title>Whole genome of Aphis craccivora.</title>
        <authorList>
            <person name="Voronova N.V."/>
            <person name="Shulinski R.S."/>
            <person name="Bandarenka Y.V."/>
            <person name="Zhorov D.G."/>
            <person name="Warner D."/>
        </authorList>
    </citation>
    <scope>NUCLEOTIDE SEQUENCE [LARGE SCALE GENOMIC DNA]</scope>
    <source>
        <strain evidence="1">180601</strain>
        <tissue evidence="1">Whole Body</tissue>
    </source>
</reference>
<organism evidence="1 2">
    <name type="scientific">Aphis craccivora</name>
    <name type="common">Cowpea aphid</name>
    <dbReference type="NCBI Taxonomy" id="307492"/>
    <lineage>
        <taxon>Eukaryota</taxon>
        <taxon>Metazoa</taxon>
        <taxon>Ecdysozoa</taxon>
        <taxon>Arthropoda</taxon>
        <taxon>Hexapoda</taxon>
        <taxon>Insecta</taxon>
        <taxon>Pterygota</taxon>
        <taxon>Neoptera</taxon>
        <taxon>Paraneoptera</taxon>
        <taxon>Hemiptera</taxon>
        <taxon>Sternorrhyncha</taxon>
        <taxon>Aphidomorpha</taxon>
        <taxon>Aphidoidea</taxon>
        <taxon>Aphididae</taxon>
        <taxon>Aphidini</taxon>
        <taxon>Aphis</taxon>
        <taxon>Aphis</taxon>
    </lineage>
</organism>